<evidence type="ECO:0000256" key="1">
    <source>
        <dbReference type="ARBA" id="ARBA00004123"/>
    </source>
</evidence>
<organism evidence="5">
    <name type="scientific">Arcella intermedia</name>
    <dbReference type="NCBI Taxonomy" id="1963864"/>
    <lineage>
        <taxon>Eukaryota</taxon>
        <taxon>Amoebozoa</taxon>
        <taxon>Tubulinea</taxon>
        <taxon>Elardia</taxon>
        <taxon>Arcellinida</taxon>
        <taxon>Sphaerothecina</taxon>
        <taxon>Arcellidae</taxon>
        <taxon>Arcella</taxon>
    </lineage>
</organism>
<comment type="similarity">
    <text evidence="3">Belongs to the eukaryotic RPB4 RNA polymerase subunit family.</text>
</comment>
<sequence>MDNPISKEDEDVSRLQLGPDFEGKEMLSISDVGLILQNQVPKYDPSQLTDVFNKTLEYTQRFSRLKNKATMQEANMLLKDTELHPFEQAQIKNLCPENVEEAQGLIPSLAGRDADMLLEVLENLSKLRKYH</sequence>
<dbReference type="AlphaFoldDB" id="A0A6B2LR90"/>
<protein>
    <recommendedName>
        <fullName evidence="4">RNA polymerase Rpb4/RPC9 core domain-containing protein</fullName>
    </recommendedName>
</protein>
<dbReference type="GO" id="GO:0030880">
    <property type="term" value="C:RNA polymerase complex"/>
    <property type="evidence" value="ECO:0007669"/>
    <property type="project" value="InterPro"/>
</dbReference>
<dbReference type="SUPFAM" id="SSF47819">
    <property type="entry name" value="HRDC-like"/>
    <property type="match status" value="1"/>
</dbReference>
<keyword evidence="2" id="KW-0539">Nucleus</keyword>
<dbReference type="SMART" id="SM00657">
    <property type="entry name" value="RPOL4c"/>
    <property type="match status" value="1"/>
</dbReference>
<dbReference type="InterPro" id="IPR006590">
    <property type="entry name" value="RNA_pol_Rpb4/RPC9_core"/>
</dbReference>
<dbReference type="InterPro" id="IPR038324">
    <property type="entry name" value="Rpb4/RPC9_sf"/>
</dbReference>
<dbReference type="InterPro" id="IPR010997">
    <property type="entry name" value="HRDC-like_sf"/>
</dbReference>
<evidence type="ECO:0000313" key="5">
    <source>
        <dbReference type="EMBL" id="NDV39330.1"/>
    </source>
</evidence>
<dbReference type="PANTHER" id="PTHR21297">
    <property type="entry name" value="DNA-DIRECTED RNA POLYMERASE II"/>
    <property type="match status" value="1"/>
</dbReference>
<name>A0A6B2LR90_9EUKA</name>
<evidence type="ECO:0000259" key="4">
    <source>
        <dbReference type="SMART" id="SM00657"/>
    </source>
</evidence>
<dbReference type="Gene3D" id="1.20.1250.40">
    <property type="match status" value="1"/>
</dbReference>
<dbReference type="GO" id="GO:0006352">
    <property type="term" value="P:DNA-templated transcription initiation"/>
    <property type="evidence" value="ECO:0007669"/>
    <property type="project" value="InterPro"/>
</dbReference>
<evidence type="ECO:0000256" key="3">
    <source>
        <dbReference type="ARBA" id="ARBA00025724"/>
    </source>
</evidence>
<dbReference type="EMBL" id="GIBP01010361">
    <property type="protein sequence ID" value="NDV39330.1"/>
    <property type="molecule type" value="Transcribed_RNA"/>
</dbReference>
<feature type="domain" description="RNA polymerase Rpb4/RPC9 core" evidence="4">
    <location>
        <begin position="19"/>
        <end position="131"/>
    </location>
</feature>
<dbReference type="GO" id="GO:0005634">
    <property type="term" value="C:nucleus"/>
    <property type="evidence" value="ECO:0007669"/>
    <property type="project" value="UniProtKB-SubCell"/>
</dbReference>
<reference evidence="5" key="1">
    <citation type="journal article" date="2020" name="J. Eukaryot. Microbiol.">
        <title>De novo Sequencing, Assembly and Annotation of the Transcriptome for the Free-Living Testate Amoeba Arcella intermedia.</title>
        <authorList>
            <person name="Ribeiro G.M."/>
            <person name="Porfirio-Sousa A.L."/>
            <person name="Maurer-Alcala X.X."/>
            <person name="Katz L.A."/>
            <person name="Lahr D.J.G."/>
        </authorList>
    </citation>
    <scope>NUCLEOTIDE SEQUENCE</scope>
</reference>
<comment type="subcellular location">
    <subcellularLocation>
        <location evidence="1">Nucleus</location>
    </subcellularLocation>
</comment>
<evidence type="ECO:0000256" key="2">
    <source>
        <dbReference type="ARBA" id="ARBA00023242"/>
    </source>
</evidence>
<dbReference type="InterPro" id="IPR005574">
    <property type="entry name" value="Rpb4/RPC9"/>
</dbReference>
<dbReference type="InterPro" id="IPR045222">
    <property type="entry name" value="Rpb4-like"/>
</dbReference>
<accession>A0A6B2LR90</accession>
<dbReference type="Pfam" id="PF03874">
    <property type="entry name" value="RNA_pol_Rpb4"/>
    <property type="match status" value="1"/>
</dbReference>
<proteinExistence type="inferred from homology"/>
<dbReference type="GO" id="GO:0000166">
    <property type="term" value="F:nucleotide binding"/>
    <property type="evidence" value="ECO:0007669"/>
    <property type="project" value="InterPro"/>
</dbReference>